<dbReference type="RefSeq" id="XP_070913533.1">
    <property type="nucleotide sequence ID" value="XM_071057432.1"/>
</dbReference>
<evidence type="ECO:0000313" key="2">
    <source>
        <dbReference type="EMBL" id="GAB1311800.1"/>
    </source>
</evidence>
<proteinExistence type="predicted"/>
<sequence>MQLKQAFTPPETSDDDDDDASSSKMTHFRHPAYPDTEPDLLRLSALDDGDGIQYDIALTSCCIVTGNTFATGWLATRVSSSDGNGPHFHRVGRPDDGILRDRKYYFCVGEHDPMTYKYPVVPSFDHWRFPHGNLPSPWISDSIPMQRAQIPNSRAKRLQWLATARAASRDISMP</sequence>
<dbReference type="EMBL" id="BAAFSV010000001">
    <property type="protein sequence ID" value="GAB1311800.1"/>
    <property type="molecule type" value="Genomic_DNA"/>
</dbReference>
<dbReference type="GeneID" id="98172755"/>
<gene>
    <name evidence="2" type="ORF">MFIFM68171_02010</name>
</gene>
<dbReference type="Proteomes" id="UP001628179">
    <property type="component" value="Unassembled WGS sequence"/>
</dbReference>
<feature type="region of interest" description="Disordered" evidence="1">
    <location>
        <begin position="1"/>
        <end position="33"/>
    </location>
</feature>
<keyword evidence="3" id="KW-1185">Reference proteome</keyword>
<evidence type="ECO:0000313" key="3">
    <source>
        <dbReference type="Proteomes" id="UP001628179"/>
    </source>
</evidence>
<accession>A0ABQ0G243</accession>
<name>A0ABQ0G243_9PEZI</name>
<reference evidence="2 3" key="1">
    <citation type="submission" date="2024-09" db="EMBL/GenBank/DDBJ databases">
        <title>Itraconazole resistance in Madurella fahalii resulting from another homologue of gene encoding cytochrome P450 14-alpha sterol demethylase (CYP51).</title>
        <authorList>
            <person name="Yoshioka I."/>
            <person name="Fahal A.H."/>
            <person name="Kaneko S."/>
            <person name="Yaguchi T."/>
        </authorList>
    </citation>
    <scope>NUCLEOTIDE SEQUENCE [LARGE SCALE GENOMIC DNA]</scope>
    <source>
        <strain evidence="2 3">IFM 68171</strain>
    </source>
</reference>
<evidence type="ECO:0000256" key="1">
    <source>
        <dbReference type="SAM" id="MobiDB-lite"/>
    </source>
</evidence>
<protein>
    <submittedName>
        <fullName evidence="2">Uncharacterized protein</fullName>
    </submittedName>
</protein>
<organism evidence="2 3">
    <name type="scientific">Madurella fahalii</name>
    <dbReference type="NCBI Taxonomy" id="1157608"/>
    <lineage>
        <taxon>Eukaryota</taxon>
        <taxon>Fungi</taxon>
        <taxon>Dikarya</taxon>
        <taxon>Ascomycota</taxon>
        <taxon>Pezizomycotina</taxon>
        <taxon>Sordariomycetes</taxon>
        <taxon>Sordariomycetidae</taxon>
        <taxon>Sordariales</taxon>
        <taxon>Sordariales incertae sedis</taxon>
        <taxon>Madurella</taxon>
    </lineage>
</organism>
<comment type="caution">
    <text evidence="2">The sequence shown here is derived from an EMBL/GenBank/DDBJ whole genome shotgun (WGS) entry which is preliminary data.</text>
</comment>